<dbReference type="PROSITE" id="PS50179">
    <property type="entry name" value="VHS"/>
    <property type="match status" value="1"/>
</dbReference>
<feature type="region of interest" description="Disordered" evidence="4">
    <location>
        <begin position="444"/>
        <end position="525"/>
    </location>
</feature>
<feature type="compositionally biased region" description="Low complexity" evidence="4">
    <location>
        <begin position="214"/>
        <end position="229"/>
    </location>
</feature>
<evidence type="ECO:0000259" key="5">
    <source>
        <dbReference type="PROSITE" id="PS50179"/>
    </source>
</evidence>
<feature type="region of interest" description="Disordered" evidence="4">
    <location>
        <begin position="546"/>
        <end position="654"/>
    </location>
</feature>
<dbReference type="GO" id="GO:0007034">
    <property type="term" value="P:vacuolar transport"/>
    <property type="evidence" value="ECO:0007669"/>
    <property type="project" value="UniProtKB-ARBA"/>
</dbReference>
<dbReference type="SUPFAM" id="SSF48464">
    <property type="entry name" value="ENTH/VHS domain"/>
    <property type="match status" value="1"/>
</dbReference>
<evidence type="ECO:0000256" key="1">
    <source>
        <dbReference type="ARBA" id="ARBA00011446"/>
    </source>
</evidence>
<keyword evidence="3" id="KW-0653">Protein transport</keyword>
<dbReference type="Pfam" id="PF03127">
    <property type="entry name" value="GAT"/>
    <property type="match status" value="1"/>
</dbReference>
<dbReference type="GeneID" id="27667989"/>
<dbReference type="GO" id="GO:0016192">
    <property type="term" value="P:vesicle-mediated transport"/>
    <property type="evidence" value="ECO:0007669"/>
    <property type="project" value="UniProtKB-ARBA"/>
</dbReference>
<dbReference type="AlphaFoldDB" id="A0A0F2MKS9"/>
<evidence type="ECO:0000256" key="4">
    <source>
        <dbReference type="SAM" id="MobiDB-lite"/>
    </source>
</evidence>
<dbReference type="InterPro" id="IPR004152">
    <property type="entry name" value="GAT_dom"/>
</dbReference>
<feature type="region of interest" description="Disordered" evidence="4">
    <location>
        <begin position="367"/>
        <end position="430"/>
    </location>
</feature>
<sequence>MKGFRQKLNRNRKSTFDVDTVAPQRTDSVTTAGSGNGANSGTGDNVDHESPEAAAQRLVRTFCMSEVDEAGAEVALLPSIVEAAESSPQAATECARYIRKFLHRDYWSRPNFVYNAIMLMRILVENPGMTFTRNMDKKFVDTVRDLLRGCQHAHIVHFLIETLQDFESKGAVDEGIGRIVEMWQKEKAKSKSAYSNQPPRQSQGGQGGLWHRPQQQMWPQQSQNYPGQGNFNYGQGGYVNQGGFVGPGHDSHNSRRGPYERGHTSAATLPKPRELRKRLDEAKTTASVLADVVNTTTQDGLLRHDLADDLSARCRRATNQVLEYMNTHDPIPDNYEMAALLSTHEVLEQTLHHYHRAVLEARKSLGVGESRRTSDGNEAFEMTPAGKGKANAPQSPVAGAPSGTNGSRSRSESHSNGLESPRSGDETFDRNEDDDMIAAAIAASTAPGANARGGRGGYQQGEGSSAAGPANETENPFADNLPESSRSSSRVRPVYGAGGGASSSAAAGAAGVAGAAGAAGGSGSGAVAYVDSENESDEEYLRVQRRNKALADVGSSSSSTAAGGSRGPRASGAGAAGSSSSSAAAAGAAAGASSSSSAAPPVPPASSKPAPASPRIRAPSPPTEFDAGVGGSSSSAGPVVDSEAGGSGGPVFRY</sequence>
<evidence type="ECO:0000313" key="8">
    <source>
        <dbReference type="Proteomes" id="UP000033710"/>
    </source>
</evidence>
<dbReference type="InterPro" id="IPR008942">
    <property type="entry name" value="ENTH_VHS"/>
</dbReference>
<feature type="compositionally biased region" description="Low complexity" evidence="4">
    <location>
        <begin position="632"/>
        <end position="642"/>
    </location>
</feature>
<evidence type="ECO:0000256" key="3">
    <source>
        <dbReference type="ARBA" id="ARBA00022927"/>
    </source>
</evidence>
<dbReference type="KEGG" id="ssck:SPSK_06004"/>
<feature type="compositionally biased region" description="Low complexity" evidence="4">
    <location>
        <begin position="502"/>
        <end position="516"/>
    </location>
</feature>
<proteinExistence type="predicted"/>
<dbReference type="EMBL" id="AXCR01000001">
    <property type="protein sequence ID" value="KJR89664.1"/>
    <property type="molecule type" value="Genomic_DNA"/>
</dbReference>
<feature type="compositionally biased region" description="Low complexity" evidence="4">
    <location>
        <begin position="607"/>
        <end position="618"/>
    </location>
</feature>
<feature type="compositionally biased region" description="Basic residues" evidence="4">
    <location>
        <begin position="1"/>
        <end position="13"/>
    </location>
</feature>
<dbReference type="SUPFAM" id="SSF89009">
    <property type="entry name" value="GAT-like domain"/>
    <property type="match status" value="1"/>
</dbReference>
<feature type="compositionally biased region" description="Low complexity" evidence="4">
    <location>
        <begin position="554"/>
        <end position="599"/>
    </location>
</feature>
<dbReference type="GO" id="GO:0043130">
    <property type="term" value="F:ubiquitin binding"/>
    <property type="evidence" value="ECO:0007669"/>
    <property type="project" value="InterPro"/>
</dbReference>
<dbReference type="PROSITE" id="PS50909">
    <property type="entry name" value="GAT"/>
    <property type="match status" value="1"/>
</dbReference>
<dbReference type="RefSeq" id="XP_016592340.1">
    <property type="nucleotide sequence ID" value="XM_016732712.1"/>
</dbReference>
<feature type="region of interest" description="Disordered" evidence="4">
    <location>
        <begin position="1"/>
        <end position="51"/>
    </location>
</feature>
<comment type="caution">
    <text evidence="7">The sequence shown here is derived from an EMBL/GenBank/DDBJ whole genome shotgun (WGS) entry which is preliminary data.</text>
</comment>
<evidence type="ECO:0008006" key="9">
    <source>
        <dbReference type="Google" id="ProtNLM"/>
    </source>
</evidence>
<protein>
    <recommendedName>
        <fullName evidence="9">GAT domain-containing protein</fullName>
    </recommendedName>
</protein>
<dbReference type="Proteomes" id="UP000033710">
    <property type="component" value="Unassembled WGS sequence"/>
</dbReference>
<name>A0A0F2MKS9_SPOSC</name>
<gene>
    <name evidence="7" type="ORF">SPSK_06004</name>
</gene>
<accession>A0A0F2MKS9</accession>
<feature type="compositionally biased region" description="Gly residues" evidence="4">
    <location>
        <begin position="645"/>
        <end position="654"/>
    </location>
</feature>
<dbReference type="VEuPathDB" id="FungiDB:SPSK_06004"/>
<dbReference type="GO" id="GO:0035091">
    <property type="term" value="F:phosphatidylinositol binding"/>
    <property type="evidence" value="ECO:0007669"/>
    <property type="project" value="InterPro"/>
</dbReference>
<comment type="subunit">
    <text evidence="1">Component of the ESCRT-0 complex composed of HSE1 and VPS27.</text>
</comment>
<organism evidence="7 8">
    <name type="scientific">Sporothrix schenckii 1099-18</name>
    <dbReference type="NCBI Taxonomy" id="1397361"/>
    <lineage>
        <taxon>Eukaryota</taxon>
        <taxon>Fungi</taxon>
        <taxon>Dikarya</taxon>
        <taxon>Ascomycota</taxon>
        <taxon>Pezizomycotina</taxon>
        <taxon>Sordariomycetes</taxon>
        <taxon>Sordariomycetidae</taxon>
        <taxon>Ophiostomatales</taxon>
        <taxon>Ophiostomataceae</taxon>
        <taxon>Sporothrix</taxon>
    </lineage>
</organism>
<feature type="region of interest" description="Disordered" evidence="4">
    <location>
        <begin position="190"/>
        <end position="229"/>
    </location>
</feature>
<evidence type="ECO:0000313" key="7">
    <source>
        <dbReference type="EMBL" id="KJR89664.1"/>
    </source>
</evidence>
<feature type="compositionally biased region" description="Gly residues" evidence="4">
    <location>
        <begin position="451"/>
        <end position="460"/>
    </location>
</feature>
<dbReference type="Gene3D" id="1.25.40.90">
    <property type="match status" value="1"/>
</dbReference>
<reference evidence="7 8" key="1">
    <citation type="journal article" date="2014" name="BMC Genomics">
        <title>Comparative genomics of the major fungal agents of human and animal Sporotrichosis: Sporothrix schenckii and Sporothrix brasiliensis.</title>
        <authorList>
            <person name="Teixeira M.M."/>
            <person name="de Almeida L.G."/>
            <person name="Kubitschek-Barreira P."/>
            <person name="Alves F.L."/>
            <person name="Kioshima E.S."/>
            <person name="Abadio A.K."/>
            <person name="Fernandes L."/>
            <person name="Derengowski L.S."/>
            <person name="Ferreira K.S."/>
            <person name="Souza R.C."/>
            <person name="Ruiz J.C."/>
            <person name="de Andrade N.C."/>
            <person name="Paes H.C."/>
            <person name="Nicola A.M."/>
            <person name="Albuquerque P."/>
            <person name="Gerber A.L."/>
            <person name="Martins V.P."/>
            <person name="Peconick L.D."/>
            <person name="Neto A.V."/>
            <person name="Chaucanez C.B."/>
            <person name="Silva P.A."/>
            <person name="Cunha O.L."/>
            <person name="de Oliveira F.F."/>
            <person name="dos Santos T.C."/>
            <person name="Barros A.L."/>
            <person name="Soares M.A."/>
            <person name="de Oliveira L.M."/>
            <person name="Marini M.M."/>
            <person name="Villalobos-Duno H."/>
            <person name="Cunha M.M."/>
            <person name="de Hoog S."/>
            <person name="da Silveira J.F."/>
            <person name="Henrissat B."/>
            <person name="Nino-Vega G.A."/>
            <person name="Cisalpino P.S."/>
            <person name="Mora-Montes H.M."/>
            <person name="Almeida S.R."/>
            <person name="Stajich J.E."/>
            <person name="Lopes-Bezerra L.M."/>
            <person name="Vasconcelos A.T."/>
            <person name="Felipe M.S."/>
        </authorList>
    </citation>
    <scope>NUCLEOTIDE SEQUENCE [LARGE SCALE GENOMIC DNA]</scope>
    <source>
        <strain evidence="7 8">1099-18</strain>
    </source>
</reference>
<dbReference type="InterPro" id="IPR002014">
    <property type="entry name" value="VHS_dom"/>
</dbReference>
<dbReference type="GO" id="GO:0015031">
    <property type="term" value="P:protein transport"/>
    <property type="evidence" value="ECO:0007669"/>
    <property type="project" value="UniProtKB-KW"/>
</dbReference>
<dbReference type="CDD" id="cd21383">
    <property type="entry name" value="GAT_GGA_Tom1-like"/>
    <property type="match status" value="1"/>
</dbReference>
<feature type="domain" description="GAT" evidence="6">
    <location>
        <begin position="270"/>
        <end position="359"/>
    </location>
</feature>
<evidence type="ECO:0000259" key="6">
    <source>
        <dbReference type="PROSITE" id="PS50909"/>
    </source>
</evidence>
<feature type="compositionally biased region" description="Polar residues" evidence="4">
    <location>
        <begin position="402"/>
        <end position="418"/>
    </location>
</feature>
<keyword evidence="2" id="KW-0813">Transport</keyword>
<dbReference type="OrthoDB" id="5393057at2759"/>
<evidence type="ECO:0000256" key="2">
    <source>
        <dbReference type="ARBA" id="ARBA00022448"/>
    </source>
</evidence>
<reference evidence="7 8" key="2">
    <citation type="journal article" date="2015" name="Eukaryot. Cell">
        <title>Asexual propagation of a virulent clone complex in a human and feline outbreak of sporotrichosis.</title>
        <authorList>
            <person name="Teixeira Mde M."/>
            <person name="Rodrigues A.M."/>
            <person name="Tsui C.K."/>
            <person name="de Almeida L.G."/>
            <person name="Van Diepeningen A.D."/>
            <person name="van den Ende B.G."/>
            <person name="Fernandes G.F."/>
            <person name="Kano R."/>
            <person name="Hamelin R.C."/>
            <person name="Lopes-Bezerra L.M."/>
            <person name="Vasconcelos A.T."/>
            <person name="de Hoog S."/>
            <person name="de Camargo Z.P."/>
            <person name="Felipe M.S."/>
        </authorList>
    </citation>
    <scope>NUCLEOTIDE SEQUENCE [LARGE SCALE GENOMIC DNA]</scope>
    <source>
        <strain evidence="7 8">1099-18</strain>
    </source>
</reference>
<feature type="domain" description="VHS" evidence="5">
    <location>
        <begin position="64"/>
        <end position="184"/>
    </location>
</feature>